<evidence type="ECO:0000313" key="1">
    <source>
        <dbReference type="EMBL" id="MBB6144379.1"/>
    </source>
</evidence>
<dbReference type="RefSeq" id="WP_050058990.1">
    <property type="nucleotide sequence ID" value="NZ_JACHEK010000004.1"/>
</dbReference>
<name>A0A841JXB7_9BACT</name>
<keyword evidence="2" id="KW-1185">Reference proteome</keyword>
<dbReference type="AlphaFoldDB" id="A0A841JXB7"/>
<evidence type="ECO:0000313" key="2">
    <source>
        <dbReference type="Proteomes" id="UP000538666"/>
    </source>
</evidence>
<organism evidence="1 2">
    <name type="scientific">Silvibacterium bohemicum</name>
    <dbReference type="NCBI Taxonomy" id="1577686"/>
    <lineage>
        <taxon>Bacteria</taxon>
        <taxon>Pseudomonadati</taxon>
        <taxon>Acidobacteriota</taxon>
        <taxon>Terriglobia</taxon>
        <taxon>Terriglobales</taxon>
        <taxon>Acidobacteriaceae</taxon>
        <taxon>Silvibacterium</taxon>
    </lineage>
</organism>
<dbReference type="EMBL" id="JACHEK010000004">
    <property type="protein sequence ID" value="MBB6144379.1"/>
    <property type="molecule type" value="Genomic_DNA"/>
</dbReference>
<reference evidence="1 2" key="1">
    <citation type="submission" date="2020-08" db="EMBL/GenBank/DDBJ databases">
        <title>Genomic Encyclopedia of Type Strains, Phase IV (KMG-IV): sequencing the most valuable type-strain genomes for metagenomic binning, comparative biology and taxonomic classification.</title>
        <authorList>
            <person name="Goeker M."/>
        </authorList>
    </citation>
    <scope>NUCLEOTIDE SEQUENCE [LARGE SCALE GENOMIC DNA]</scope>
    <source>
        <strain evidence="1 2">DSM 103733</strain>
    </source>
</reference>
<protein>
    <submittedName>
        <fullName evidence="1">Uncharacterized protein</fullName>
    </submittedName>
</protein>
<comment type="caution">
    <text evidence="1">The sequence shown here is derived from an EMBL/GenBank/DDBJ whole genome shotgun (WGS) entry which is preliminary data.</text>
</comment>
<sequence length="312" mass="33328">MRIVTVVNKWWECEPAIAAMLNSNAWPSGDTVWPKVLHSPLQRPSGKTDPWLKPRAVFQYNNFELEIWCVSDLLNDVSGACQSSSSVKSIRLPRIFGTGPAPDLVVAVGTASSATVTPNRNGGVAIGTSVFLHDAHPDGQNPSSTWKGPTDQLITSSISPTLFGQLASFDAGSALLHFLPVKRNPSDSPVVTAGITDVALGTLNVTNYGDYKFKDPETVAAFTAAGLPVHPASVETTHGLIRLAYPDAPFLFVSTITDRFTYFDGDVSGVPMNDAQNTPAAYNAGITLRWMFANLDTALSAKPTDPCVPPSQ</sequence>
<gene>
    <name evidence="1" type="ORF">HNQ77_002331</name>
</gene>
<accession>A0A841JXB7</accession>
<dbReference type="Proteomes" id="UP000538666">
    <property type="component" value="Unassembled WGS sequence"/>
</dbReference>
<dbReference type="OrthoDB" id="638640at2"/>
<proteinExistence type="predicted"/>